<dbReference type="Pfam" id="PF12642">
    <property type="entry name" value="TpcC"/>
    <property type="match status" value="1"/>
</dbReference>
<name>A0A6G8B260_9LACO</name>
<evidence type="ECO:0000313" key="2">
    <source>
        <dbReference type="Proteomes" id="UP000500741"/>
    </source>
</evidence>
<dbReference type="Gene3D" id="3.10.450.540">
    <property type="match status" value="1"/>
</dbReference>
<dbReference type="AlphaFoldDB" id="A0A6G8B260"/>
<dbReference type="InterPro" id="IPR024735">
    <property type="entry name" value="TcpC"/>
</dbReference>
<evidence type="ECO:0000313" key="1">
    <source>
        <dbReference type="EMBL" id="QIL51243.1"/>
    </source>
</evidence>
<dbReference type="KEGG" id="wco:G7084_00490"/>
<dbReference type="EMBL" id="CP049888">
    <property type="protein sequence ID" value="QIL51243.1"/>
    <property type="molecule type" value="Genomic_DNA"/>
</dbReference>
<accession>A0A6G8B260</accession>
<reference evidence="1 2" key="1">
    <citation type="submission" date="2020-03" db="EMBL/GenBank/DDBJ databases">
        <title>Weissella sp. nov., isolated from Cybister lewisianus.</title>
        <authorList>
            <person name="Hyun D.-W."/>
            <person name="Bae J.-W."/>
        </authorList>
    </citation>
    <scope>NUCLEOTIDE SEQUENCE [LARGE SCALE GENOMIC DNA]</scope>
    <source>
        <strain evidence="1 2">HDW19</strain>
    </source>
</reference>
<sequence length="275" mass="30774">MMIFLVALFVYFGYVLLLANSAVHNNHALKHQITVLNTKLEKASQGTTSYNPIVGQYLAGFLTTYYTFNTSENDTRTQELQKYFASNLHVSNSVRMTDQTFKSGKLQGIFLIDGVKTAQYDIVVNSDNKDVNMTVNVPYSQKNAQLTVVGFPYVANPIDSLGHVDKARLQQNQKQLNDEDIKARVTTFTNRFIKKYVSSSTKDMSMMMKDPVGLDGTVTLENVDNVNVSGSTEKPVVTADITVNVKDTNIKQVQTVRLELEKQASTYFVIKLVQA</sequence>
<gene>
    <name evidence="1" type="ORF">G7084_00490</name>
</gene>
<protein>
    <submittedName>
        <fullName evidence="1">Conjugal transfer protein</fullName>
    </submittedName>
</protein>
<keyword evidence="2" id="KW-1185">Reference proteome</keyword>
<dbReference type="Proteomes" id="UP000500741">
    <property type="component" value="Chromosome"/>
</dbReference>
<dbReference type="CDD" id="cd16386">
    <property type="entry name" value="TcpC_N"/>
    <property type="match status" value="1"/>
</dbReference>
<proteinExistence type="predicted"/>
<dbReference type="InterPro" id="IPR035628">
    <property type="entry name" value="TcpC_C"/>
</dbReference>
<organism evidence="1 2">
    <name type="scientific">Weissella coleopterorum</name>
    <dbReference type="NCBI Taxonomy" id="2714949"/>
    <lineage>
        <taxon>Bacteria</taxon>
        <taxon>Bacillati</taxon>
        <taxon>Bacillota</taxon>
        <taxon>Bacilli</taxon>
        <taxon>Lactobacillales</taxon>
        <taxon>Lactobacillaceae</taxon>
        <taxon>Weissella</taxon>
    </lineage>
</organism>
<dbReference type="CDD" id="cd16428">
    <property type="entry name" value="TcpC_C"/>
    <property type="match status" value="1"/>
</dbReference>